<name>A0A1I3F7B7_9RHOB</name>
<sequence>MSGRATSGEADLFDLARFVAAQEGAVARAFAELRAGAKRSHWMWFVFPQLEGLGRSAMTQRYAISGLAEARAYLAHPVLRPRLLEGVAAAMESGEPSPRRLFGAPDDLKLRSCLTLFAAAADDPAPFDAALERFFGGERCPATLAALRD</sequence>
<evidence type="ECO:0000313" key="2">
    <source>
        <dbReference type="Proteomes" id="UP000199377"/>
    </source>
</evidence>
<dbReference type="InterPro" id="IPR014937">
    <property type="entry name" value="DUF1810"/>
</dbReference>
<dbReference type="Gene3D" id="1.25.40.380">
    <property type="entry name" value="Protein of unknown function DUF1810"/>
    <property type="match status" value="1"/>
</dbReference>
<reference evidence="1 2" key="1">
    <citation type="submission" date="2016-10" db="EMBL/GenBank/DDBJ databases">
        <authorList>
            <person name="de Groot N.N."/>
        </authorList>
    </citation>
    <scope>NUCLEOTIDE SEQUENCE [LARGE SCALE GENOMIC DNA]</scope>
    <source>
        <strain evidence="1 2">CGMCC 1.11030</strain>
    </source>
</reference>
<evidence type="ECO:0000313" key="1">
    <source>
        <dbReference type="EMBL" id="SFI06701.1"/>
    </source>
</evidence>
<protein>
    <submittedName>
        <fullName evidence="1">Uncharacterized protein, DUF1810 family</fullName>
    </submittedName>
</protein>
<dbReference type="PIRSF" id="PIRSF008546">
    <property type="entry name" value="UCP008546"/>
    <property type="match status" value="1"/>
</dbReference>
<gene>
    <name evidence="1" type="ORF">SAMN05216258_10488</name>
</gene>
<organism evidence="1 2">
    <name type="scientific">Albimonas pacifica</name>
    <dbReference type="NCBI Taxonomy" id="1114924"/>
    <lineage>
        <taxon>Bacteria</taxon>
        <taxon>Pseudomonadati</taxon>
        <taxon>Pseudomonadota</taxon>
        <taxon>Alphaproteobacteria</taxon>
        <taxon>Rhodobacterales</taxon>
        <taxon>Paracoccaceae</taxon>
        <taxon>Albimonas</taxon>
    </lineage>
</organism>
<proteinExistence type="predicted"/>
<dbReference type="InterPro" id="IPR036287">
    <property type="entry name" value="Rv1873-like_sf"/>
</dbReference>
<keyword evidence="2" id="KW-1185">Reference proteome</keyword>
<dbReference type="SUPFAM" id="SSF140736">
    <property type="entry name" value="Rv1873-like"/>
    <property type="match status" value="1"/>
</dbReference>
<dbReference type="Pfam" id="PF08837">
    <property type="entry name" value="DUF1810"/>
    <property type="match status" value="1"/>
</dbReference>
<dbReference type="RefSeq" id="WP_245779102.1">
    <property type="nucleotide sequence ID" value="NZ_FOQH01000004.1"/>
</dbReference>
<dbReference type="Proteomes" id="UP000199377">
    <property type="component" value="Unassembled WGS sequence"/>
</dbReference>
<dbReference type="AlphaFoldDB" id="A0A1I3F7B7"/>
<accession>A0A1I3F7B7</accession>
<dbReference type="EMBL" id="FOQH01000004">
    <property type="protein sequence ID" value="SFI06701.1"/>
    <property type="molecule type" value="Genomic_DNA"/>
</dbReference>